<sequence length="378" mass="44939">NEHAFTFLKKFISLKKGDRTYQAKQIMNRLKNFERFNISFLCPRYLCFAQSLHQNRGTLSNENIKTTNDLSKASSKPVWYYNNKAIRRRKISQLLRRATDEPNDVDETVLQTRRLIEVFKSYDFKDEDIHTIFYVKPKLLQLSKSKLRKRFFGFLTLDLPLDVVREMIIKCPGILLVKQEDLSLQKRLNHLQELSLQPRLTQDRCLYLIQKIPQILLIDTKSNLTEKIKNLQTLGFNDQQIFELVMKHPAILTYSVDNVKEKVTFISEKANGRLALLVKFPRVFTSSLVRLEERYHYLLQEGFLTEKSRFTENKLRALVLTKDSDFVYRVTNGRMKDYRQFQKDFQTDNKLDDFNEEEEEESNDQFDFNDKDAIEISR</sequence>
<accession>A0A7M5X4U2</accession>
<evidence type="ECO:0000256" key="3">
    <source>
        <dbReference type="SAM" id="MobiDB-lite"/>
    </source>
</evidence>
<organism evidence="4 5">
    <name type="scientific">Clytia hemisphaerica</name>
    <dbReference type="NCBI Taxonomy" id="252671"/>
    <lineage>
        <taxon>Eukaryota</taxon>
        <taxon>Metazoa</taxon>
        <taxon>Cnidaria</taxon>
        <taxon>Hydrozoa</taxon>
        <taxon>Hydroidolina</taxon>
        <taxon>Leptothecata</taxon>
        <taxon>Obeliida</taxon>
        <taxon>Clytiidae</taxon>
        <taxon>Clytia</taxon>
    </lineage>
</organism>
<dbReference type="SMART" id="SM00733">
    <property type="entry name" value="Mterf"/>
    <property type="match status" value="5"/>
</dbReference>
<dbReference type="GO" id="GO:0003676">
    <property type="term" value="F:nucleic acid binding"/>
    <property type="evidence" value="ECO:0007669"/>
    <property type="project" value="InterPro"/>
</dbReference>
<dbReference type="PANTHER" id="PTHR13068:SF112">
    <property type="entry name" value="TRANSCRIPTION TERMINATION FACTOR 3, MITOCHONDRIAL"/>
    <property type="match status" value="1"/>
</dbReference>
<dbReference type="GO" id="GO:0006390">
    <property type="term" value="P:mitochondrial transcription"/>
    <property type="evidence" value="ECO:0007669"/>
    <property type="project" value="TreeGrafter"/>
</dbReference>
<dbReference type="EnsemblMetazoa" id="CLYHEMT017759.1">
    <property type="protein sequence ID" value="CLYHEMP017759.1"/>
    <property type="gene ID" value="CLYHEMG017759"/>
</dbReference>
<protein>
    <recommendedName>
        <fullName evidence="6">mTERF domain containing protein</fullName>
    </recommendedName>
</protein>
<dbReference type="AlphaFoldDB" id="A0A7M5X4U2"/>
<evidence type="ECO:0000313" key="4">
    <source>
        <dbReference type="EnsemblMetazoa" id="CLYHEMP017759.1"/>
    </source>
</evidence>
<comment type="similarity">
    <text evidence="1">Belongs to the mTERF family.</text>
</comment>
<keyword evidence="5" id="KW-1185">Reference proteome</keyword>
<evidence type="ECO:0000256" key="2">
    <source>
        <dbReference type="ARBA" id="ARBA00022946"/>
    </source>
</evidence>
<dbReference type="OrthoDB" id="637682at2759"/>
<proteinExistence type="inferred from homology"/>
<dbReference type="PANTHER" id="PTHR13068">
    <property type="entry name" value="CGI-12 PROTEIN-RELATED"/>
    <property type="match status" value="1"/>
</dbReference>
<reference evidence="4" key="1">
    <citation type="submission" date="2021-01" db="UniProtKB">
        <authorList>
            <consortium name="EnsemblMetazoa"/>
        </authorList>
    </citation>
    <scope>IDENTIFICATION</scope>
</reference>
<feature type="compositionally biased region" description="Basic and acidic residues" evidence="3">
    <location>
        <begin position="368"/>
        <end position="378"/>
    </location>
</feature>
<keyword evidence="2" id="KW-0809">Transit peptide</keyword>
<dbReference type="Pfam" id="PF02536">
    <property type="entry name" value="mTERF"/>
    <property type="match status" value="1"/>
</dbReference>
<evidence type="ECO:0000256" key="1">
    <source>
        <dbReference type="ARBA" id="ARBA00007692"/>
    </source>
</evidence>
<feature type="region of interest" description="Disordered" evidence="3">
    <location>
        <begin position="356"/>
        <end position="378"/>
    </location>
</feature>
<dbReference type="GO" id="GO:0061668">
    <property type="term" value="P:mitochondrial ribosome assembly"/>
    <property type="evidence" value="ECO:0007669"/>
    <property type="project" value="TreeGrafter"/>
</dbReference>
<evidence type="ECO:0008006" key="6">
    <source>
        <dbReference type="Google" id="ProtNLM"/>
    </source>
</evidence>
<evidence type="ECO:0000313" key="5">
    <source>
        <dbReference type="Proteomes" id="UP000594262"/>
    </source>
</evidence>
<dbReference type="GO" id="GO:0005739">
    <property type="term" value="C:mitochondrion"/>
    <property type="evidence" value="ECO:0007669"/>
    <property type="project" value="TreeGrafter"/>
</dbReference>
<dbReference type="Proteomes" id="UP000594262">
    <property type="component" value="Unplaced"/>
</dbReference>
<dbReference type="InterPro" id="IPR038538">
    <property type="entry name" value="MTERF_sf"/>
</dbReference>
<dbReference type="InterPro" id="IPR003690">
    <property type="entry name" value="MTERF"/>
</dbReference>
<dbReference type="Gene3D" id="1.25.70.10">
    <property type="entry name" value="Transcription termination factor 3, mitochondrial"/>
    <property type="match status" value="1"/>
</dbReference>
<name>A0A7M5X4U2_9CNID</name>